<dbReference type="Pfam" id="PF17788">
    <property type="entry name" value="HypF_C"/>
    <property type="match status" value="1"/>
</dbReference>
<dbReference type="SUPFAM" id="SSF55821">
    <property type="entry name" value="YrdC/RibB"/>
    <property type="match status" value="1"/>
</dbReference>
<dbReference type="InterPro" id="IPR004421">
    <property type="entry name" value="Carbamoyltransferase_HypF"/>
</dbReference>
<dbReference type="InterPro" id="IPR006070">
    <property type="entry name" value="Sua5-like_dom"/>
</dbReference>
<reference evidence="3" key="1">
    <citation type="journal article" date="2020" name="mSystems">
        <title>Genome- and Community-Level Interaction Insights into Carbon Utilization and Element Cycling Functions of Hydrothermarchaeota in Hydrothermal Sediment.</title>
        <authorList>
            <person name="Zhou Z."/>
            <person name="Liu Y."/>
            <person name="Xu W."/>
            <person name="Pan J."/>
            <person name="Luo Z.H."/>
            <person name="Li M."/>
        </authorList>
    </citation>
    <scope>NUCLEOTIDE SEQUENCE [LARGE SCALE GENOMIC DNA]</scope>
    <source>
        <strain evidence="3">HyVt-76</strain>
    </source>
</reference>
<dbReference type="InterPro" id="IPR055128">
    <property type="entry name" value="HypF_C_2"/>
</dbReference>
<dbReference type="EMBL" id="DRTD01000006">
    <property type="protein sequence ID" value="HHE54153.1"/>
    <property type="molecule type" value="Genomic_DNA"/>
</dbReference>
<dbReference type="Gene3D" id="3.30.420.360">
    <property type="match status" value="1"/>
</dbReference>
<evidence type="ECO:0000256" key="1">
    <source>
        <dbReference type="ARBA" id="ARBA00008097"/>
    </source>
</evidence>
<dbReference type="InterPro" id="IPR051060">
    <property type="entry name" value="Carbamoyltrans_HypF-like"/>
</dbReference>
<dbReference type="Pfam" id="PF01300">
    <property type="entry name" value="Sua5_yciO_yrdC"/>
    <property type="match status" value="1"/>
</dbReference>
<dbReference type="Pfam" id="PF07503">
    <property type="entry name" value="zf-HYPF"/>
    <property type="match status" value="2"/>
</dbReference>
<evidence type="ECO:0000313" key="3">
    <source>
        <dbReference type="EMBL" id="HHE54153.1"/>
    </source>
</evidence>
<sequence>FQYPFINCTNCGPRFTIIKRIPYDRPNTSMSVFKMCIECQTEYEEPTNRRFPAQPNACPVCGPHVWLVRTDGSGIIAEKDKAIEQVVEQLLLGKIVAIKGLGGFHLAVDATKQTAVQSLRRRKNREQKPLAIMASDLEAVEKIVHLTEAEKELLQSPQRPIVLLKKKTKIVVAESVAPNNQRLGIMLPYTPLHYLIFDKLNERLAGKKAVYLVMTSANRSEEPIVIDNDEARQRLSDIADYLLLHNRDILIRADDSVVARFNGQTTFFRRSRGYVPRPVFLSTKIKESVLGVGGELKNTICLTKGNRAFLSQHIGDLENLLANQFFEATIEHFKDILQTSPELIVRDMHPGYFSTQWAVNQKEVPVIEVQHHHAHMAACMAEWQIDEPVIGVILDGTGYGYDGTVWGGEIFIGDFIHLERMACFKPLRIPGGEIAIKQPWRMALSYLLEALHGELPLLPFLKHKPIRLIQQQLAKQLNCPLTSSCGRLFDGASVISGGRNEVYYEAQAAIEFTQAVKNLNVAPLQFAIDLPYIPFEPIIRALVELALNGASYAEMAARFHLTMAHLLKAVVLKIVEKTNIKKIVLSGGVFQNEVLLHLLVKFLKQQELKVFTHRQVPPNDGGIALGQCAIGLRLLESGRDTVRFVDHVHS</sequence>
<dbReference type="Proteomes" id="UP000886111">
    <property type="component" value="Unassembled WGS sequence"/>
</dbReference>
<feature type="non-terminal residue" evidence="3">
    <location>
        <position position="1"/>
    </location>
</feature>
<dbReference type="Gene3D" id="3.30.110.120">
    <property type="match status" value="1"/>
</dbReference>
<dbReference type="GO" id="GO:0003725">
    <property type="term" value="F:double-stranded RNA binding"/>
    <property type="evidence" value="ECO:0007669"/>
    <property type="project" value="InterPro"/>
</dbReference>
<organism evidence="3">
    <name type="scientific">Caldithrix abyssi</name>
    <dbReference type="NCBI Taxonomy" id="187145"/>
    <lineage>
        <taxon>Bacteria</taxon>
        <taxon>Pseudomonadati</taxon>
        <taxon>Calditrichota</taxon>
        <taxon>Calditrichia</taxon>
        <taxon>Calditrichales</taxon>
        <taxon>Calditrichaceae</taxon>
        <taxon>Caldithrix</taxon>
    </lineage>
</organism>
<dbReference type="InterPro" id="IPR043129">
    <property type="entry name" value="ATPase_NBD"/>
</dbReference>
<dbReference type="PROSITE" id="PS51163">
    <property type="entry name" value="YRDC"/>
    <property type="match status" value="1"/>
</dbReference>
<dbReference type="NCBIfam" id="TIGR00143">
    <property type="entry name" value="hypF"/>
    <property type="match status" value="1"/>
</dbReference>
<name>A0A7V5H480_CALAY</name>
<dbReference type="SUPFAM" id="SSF53067">
    <property type="entry name" value="Actin-like ATPase domain"/>
    <property type="match status" value="1"/>
</dbReference>
<accession>A0A7V5H480</accession>
<comment type="similarity">
    <text evidence="1">Belongs to the carbamoyltransferase HypF family.</text>
</comment>
<dbReference type="AlphaFoldDB" id="A0A7V5H480"/>
<dbReference type="InterPro" id="IPR017945">
    <property type="entry name" value="DHBP_synth_RibB-like_a/b_dom"/>
</dbReference>
<dbReference type="Pfam" id="PF22521">
    <property type="entry name" value="HypF_C_2"/>
    <property type="match status" value="1"/>
</dbReference>
<evidence type="ECO:0000259" key="2">
    <source>
        <dbReference type="PROSITE" id="PS51163"/>
    </source>
</evidence>
<dbReference type="Gene3D" id="3.30.420.40">
    <property type="match status" value="1"/>
</dbReference>
<dbReference type="Gene3D" id="3.90.870.50">
    <property type="match status" value="1"/>
</dbReference>
<dbReference type="InterPro" id="IPR011125">
    <property type="entry name" value="Znf_HypF"/>
</dbReference>
<dbReference type="PANTHER" id="PTHR42959:SF1">
    <property type="entry name" value="CARBAMOYLTRANSFERASE HYPF"/>
    <property type="match status" value="1"/>
</dbReference>
<gene>
    <name evidence="3" type="primary">hypF</name>
    <name evidence="3" type="ORF">ENL21_00090</name>
</gene>
<dbReference type="PANTHER" id="PTHR42959">
    <property type="entry name" value="CARBAMOYLTRANSFERASE"/>
    <property type="match status" value="1"/>
</dbReference>
<dbReference type="InterPro" id="IPR041440">
    <property type="entry name" value="HypF_C"/>
</dbReference>
<dbReference type="GO" id="GO:0016743">
    <property type="term" value="F:carboxyl- or carbamoyltransferase activity"/>
    <property type="evidence" value="ECO:0007669"/>
    <property type="project" value="InterPro"/>
</dbReference>
<proteinExistence type="inferred from homology"/>
<comment type="caution">
    <text evidence="3">The sequence shown here is derived from an EMBL/GenBank/DDBJ whole genome shotgun (WGS) entry which is preliminary data.</text>
</comment>
<dbReference type="GO" id="GO:0051604">
    <property type="term" value="P:protein maturation"/>
    <property type="evidence" value="ECO:0007669"/>
    <property type="project" value="TreeGrafter"/>
</dbReference>
<dbReference type="GO" id="GO:0008270">
    <property type="term" value="F:zinc ion binding"/>
    <property type="evidence" value="ECO:0007669"/>
    <property type="project" value="InterPro"/>
</dbReference>
<feature type="domain" description="YrdC-like" evidence="2">
    <location>
        <begin position="80"/>
        <end position="273"/>
    </location>
</feature>
<protein>
    <submittedName>
        <fullName evidence="3">Carbamoyltransferase HypF</fullName>
    </submittedName>
</protein>